<organism evidence="9 10">
    <name type="scientific">Aquitalea magnusonii</name>
    <dbReference type="NCBI Taxonomy" id="332411"/>
    <lineage>
        <taxon>Bacteria</taxon>
        <taxon>Pseudomonadati</taxon>
        <taxon>Pseudomonadota</taxon>
        <taxon>Betaproteobacteria</taxon>
        <taxon>Neisseriales</taxon>
        <taxon>Chromobacteriaceae</taxon>
        <taxon>Aquitalea</taxon>
    </lineage>
</organism>
<dbReference type="PROSITE" id="PS50110">
    <property type="entry name" value="RESPONSE_REGULATORY"/>
    <property type="match status" value="1"/>
</dbReference>
<sequence length="222" mass="25162">MKYMMPTVFIVDDDPAVRDSLALLIMAQGMRTVTFASAMEFLENYTEGEIGCMVLDIRMPQITGLALQEKLVERGITIPIVFITGHGDIEQCRRAFQSGAIDFLTKPIDQNRLIDSLRKGIRMSIHQQQQEEETQEVMQLLDRISGREREVLELVADGLSSKEIARQLDLSPRTIEVHRANLFSKLGVDSLADLIRFYLKALEATGKKRSDESFLNETTARQ</sequence>
<dbReference type="Gene3D" id="1.10.10.10">
    <property type="entry name" value="Winged helix-like DNA-binding domain superfamily/Winged helix DNA-binding domain"/>
    <property type="match status" value="1"/>
</dbReference>
<dbReference type="OrthoDB" id="9802186at2"/>
<dbReference type="PROSITE" id="PS50043">
    <property type="entry name" value="HTH_LUXR_2"/>
    <property type="match status" value="1"/>
</dbReference>
<evidence type="ECO:0000259" key="8">
    <source>
        <dbReference type="PROSITE" id="PS50110"/>
    </source>
</evidence>
<dbReference type="SMART" id="SM00448">
    <property type="entry name" value="REC"/>
    <property type="match status" value="1"/>
</dbReference>
<keyword evidence="5" id="KW-0804">Transcription</keyword>
<gene>
    <name evidence="9" type="ORF">DFR38_101118</name>
</gene>
<keyword evidence="2" id="KW-0902">Two-component regulatory system</keyword>
<dbReference type="InterPro" id="IPR016032">
    <property type="entry name" value="Sig_transdc_resp-reg_C-effctor"/>
</dbReference>
<dbReference type="PROSITE" id="PS00622">
    <property type="entry name" value="HTH_LUXR_1"/>
    <property type="match status" value="1"/>
</dbReference>
<evidence type="ECO:0000256" key="1">
    <source>
        <dbReference type="ARBA" id="ARBA00022553"/>
    </source>
</evidence>
<dbReference type="AlphaFoldDB" id="A0A318K8Q6"/>
<name>A0A318K8Q6_9NEIS</name>
<keyword evidence="1 6" id="KW-0597">Phosphoprotein</keyword>
<evidence type="ECO:0000259" key="7">
    <source>
        <dbReference type="PROSITE" id="PS50043"/>
    </source>
</evidence>
<dbReference type="RefSeq" id="WP_110312849.1">
    <property type="nucleotide sequence ID" value="NZ_QJKC01000001.1"/>
</dbReference>
<dbReference type="PANTHER" id="PTHR44688:SF16">
    <property type="entry name" value="DNA-BINDING TRANSCRIPTIONAL ACTIVATOR DEVR_DOSR"/>
    <property type="match status" value="1"/>
</dbReference>
<feature type="domain" description="HTH luxR-type" evidence="7">
    <location>
        <begin position="137"/>
        <end position="202"/>
    </location>
</feature>
<dbReference type="Pfam" id="PF00072">
    <property type="entry name" value="Response_reg"/>
    <property type="match status" value="1"/>
</dbReference>
<dbReference type="InterPro" id="IPR036388">
    <property type="entry name" value="WH-like_DNA-bd_sf"/>
</dbReference>
<comment type="caution">
    <text evidence="9">The sequence shown here is derived from an EMBL/GenBank/DDBJ whole genome shotgun (WGS) entry which is preliminary data.</text>
</comment>
<dbReference type="InterPro" id="IPR000792">
    <property type="entry name" value="Tscrpt_reg_LuxR_C"/>
</dbReference>
<feature type="domain" description="Response regulatory" evidence="8">
    <location>
        <begin position="7"/>
        <end position="121"/>
    </location>
</feature>
<evidence type="ECO:0000256" key="3">
    <source>
        <dbReference type="ARBA" id="ARBA00023015"/>
    </source>
</evidence>
<dbReference type="SUPFAM" id="SSF46894">
    <property type="entry name" value="C-terminal effector domain of the bipartite response regulators"/>
    <property type="match status" value="1"/>
</dbReference>
<dbReference type="GO" id="GO:0000160">
    <property type="term" value="P:phosphorelay signal transduction system"/>
    <property type="evidence" value="ECO:0007669"/>
    <property type="project" value="UniProtKB-KW"/>
</dbReference>
<dbReference type="CDD" id="cd06170">
    <property type="entry name" value="LuxR_C_like"/>
    <property type="match status" value="1"/>
</dbReference>
<dbReference type="Proteomes" id="UP000248395">
    <property type="component" value="Unassembled WGS sequence"/>
</dbReference>
<protein>
    <submittedName>
        <fullName evidence="9">LuxR family two component transcriptional regulator</fullName>
    </submittedName>
</protein>
<accession>A0A318K8Q6</accession>
<evidence type="ECO:0000256" key="6">
    <source>
        <dbReference type="PROSITE-ProRule" id="PRU00169"/>
    </source>
</evidence>
<keyword evidence="4" id="KW-0238">DNA-binding</keyword>
<evidence type="ECO:0000256" key="5">
    <source>
        <dbReference type="ARBA" id="ARBA00023163"/>
    </source>
</evidence>
<dbReference type="FunFam" id="3.40.50.2300:FF:000018">
    <property type="entry name" value="DNA-binding transcriptional regulator NtrC"/>
    <property type="match status" value="1"/>
</dbReference>
<dbReference type="PRINTS" id="PR00038">
    <property type="entry name" value="HTHLUXR"/>
</dbReference>
<dbReference type="PANTHER" id="PTHR44688">
    <property type="entry name" value="DNA-BINDING TRANSCRIPTIONAL ACTIVATOR DEVR_DOSR"/>
    <property type="match status" value="1"/>
</dbReference>
<evidence type="ECO:0000256" key="4">
    <source>
        <dbReference type="ARBA" id="ARBA00023125"/>
    </source>
</evidence>
<keyword evidence="3" id="KW-0805">Transcription regulation</keyword>
<dbReference type="EMBL" id="QJKC01000001">
    <property type="protein sequence ID" value="PXX51058.1"/>
    <property type="molecule type" value="Genomic_DNA"/>
</dbReference>
<feature type="modified residue" description="4-aspartylphosphate" evidence="6">
    <location>
        <position position="56"/>
    </location>
</feature>
<dbReference type="InterPro" id="IPR011006">
    <property type="entry name" value="CheY-like_superfamily"/>
</dbReference>
<dbReference type="Gene3D" id="3.40.50.2300">
    <property type="match status" value="1"/>
</dbReference>
<dbReference type="GO" id="GO:0003677">
    <property type="term" value="F:DNA binding"/>
    <property type="evidence" value="ECO:0007669"/>
    <property type="project" value="UniProtKB-KW"/>
</dbReference>
<dbReference type="SMART" id="SM00421">
    <property type="entry name" value="HTH_LUXR"/>
    <property type="match status" value="1"/>
</dbReference>
<dbReference type="GO" id="GO:0006355">
    <property type="term" value="P:regulation of DNA-templated transcription"/>
    <property type="evidence" value="ECO:0007669"/>
    <property type="project" value="InterPro"/>
</dbReference>
<keyword evidence="10" id="KW-1185">Reference proteome</keyword>
<evidence type="ECO:0000256" key="2">
    <source>
        <dbReference type="ARBA" id="ARBA00023012"/>
    </source>
</evidence>
<reference evidence="9 10" key="1">
    <citation type="submission" date="2018-05" db="EMBL/GenBank/DDBJ databases">
        <title>Genomic Encyclopedia of Type Strains, Phase IV (KMG-IV): sequencing the most valuable type-strain genomes for metagenomic binning, comparative biology and taxonomic classification.</title>
        <authorList>
            <person name="Goeker M."/>
        </authorList>
    </citation>
    <scope>NUCLEOTIDE SEQUENCE [LARGE SCALE GENOMIC DNA]</scope>
    <source>
        <strain evidence="9 10">DSM 25134</strain>
    </source>
</reference>
<evidence type="ECO:0000313" key="10">
    <source>
        <dbReference type="Proteomes" id="UP000248395"/>
    </source>
</evidence>
<dbReference type="InterPro" id="IPR001789">
    <property type="entry name" value="Sig_transdc_resp-reg_receiver"/>
</dbReference>
<evidence type="ECO:0000313" key="9">
    <source>
        <dbReference type="EMBL" id="PXX51058.1"/>
    </source>
</evidence>
<dbReference type="SUPFAM" id="SSF52172">
    <property type="entry name" value="CheY-like"/>
    <property type="match status" value="1"/>
</dbReference>
<proteinExistence type="predicted"/>
<dbReference type="Pfam" id="PF00196">
    <property type="entry name" value="GerE"/>
    <property type="match status" value="1"/>
</dbReference>